<dbReference type="GO" id="GO:0008955">
    <property type="term" value="F:peptidoglycan glycosyltransferase activity"/>
    <property type="evidence" value="ECO:0007669"/>
    <property type="project" value="UniProtKB-EC"/>
</dbReference>
<dbReference type="EC" id="2.4.99.28" evidence="10"/>
<feature type="transmembrane region" description="Helical" evidence="12">
    <location>
        <begin position="21"/>
        <end position="38"/>
    </location>
</feature>
<keyword evidence="4" id="KW-0121">Carboxypeptidase</keyword>
<evidence type="ECO:0000256" key="7">
    <source>
        <dbReference type="ARBA" id="ARBA00022679"/>
    </source>
</evidence>
<keyword evidence="9" id="KW-0511">Multifunctional enzyme</keyword>
<dbReference type="SUPFAM" id="SSF56601">
    <property type="entry name" value="beta-lactamase/transpeptidase-like"/>
    <property type="match status" value="1"/>
</dbReference>
<dbReference type="PANTHER" id="PTHR32282">
    <property type="entry name" value="BINDING PROTEIN TRANSPEPTIDASE, PUTATIVE-RELATED"/>
    <property type="match status" value="1"/>
</dbReference>
<dbReference type="InterPro" id="IPR023346">
    <property type="entry name" value="Lysozyme-like_dom_sf"/>
</dbReference>
<evidence type="ECO:0000256" key="8">
    <source>
        <dbReference type="ARBA" id="ARBA00022801"/>
    </source>
</evidence>
<evidence type="ECO:0000256" key="2">
    <source>
        <dbReference type="ARBA" id="ARBA00007090"/>
    </source>
</evidence>
<evidence type="ECO:0000313" key="17">
    <source>
        <dbReference type="Proteomes" id="UP000468650"/>
    </source>
</evidence>
<dbReference type="GO" id="GO:0006508">
    <property type="term" value="P:proteolysis"/>
    <property type="evidence" value="ECO:0007669"/>
    <property type="project" value="UniProtKB-KW"/>
</dbReference>
<evidence type="ECO:0000256" key="3">
    <source>
        <dbReference type="ARBA" id="ARBA00007739"/>
    </source>
</evidence>
<dbReference type="Pfam" id="PF00905">
    <property type="entry name" value="Transpeptidase"/>
    <property type="match status" value="1"/>
</dbReference>
<comment type="similarity">
    <text evidence="3">In the N-terminal section; belongs to the glycosyltransferase 51 family.</text>
</comment>
<organism evidence="16 17">
    <name type="scientific">Phaeocystidibacter luteus</name>
    <dbReference type="NCBI Taxonomy" id="911197"/>
    <lineage>
        <taxon>Bacteria</taxon>
        <taxon>Pseudomonadati</taxon>
        <taxon>Bacteroidota</taxon>
        <taxon>Flavobacteriia</taxon>
        <taxon>Flavobacteriales</taxon>
        <taxon>Phaeocystidibacteraceae</taxon>
        <taxon>Phaeocystidibacter</taxon>
    </lineage>
</organism>
<evidence type="ECO:0000256" key="12">
    <source>
        <dbReference type="SAM" id="Phobius"/>
    </source>
</evidence>
<dbReference type="InterPro" id="IPR036950">
    <property type="entry name" value="PBP_transglycosylase"/>
</dbReference>
<evidence type="ECO:0000256" key="11">
    <source>
        <dbReference type="ARBA" id="ARBA00049902"/>
    </source>
</evidence>
<evidence type="ECO:0000256" key="9">
    <source>
        <dbReference type="ARBA" id="ARBA00023268"/>
    </source>
</evidence>
<reference evidence="16 17" key="1">
    <citation type="submission" date="2019-09" db="EMBL/GenBank/DDBJ databases">
        <title>Genomes of family Cryomorphaceae.</title>
        <authorList>
            <person name="Bowman J.P."/>
        </authorList>
    </citation>
    <scope>NUCLEOTIDE SEQUENCE [LARGE SCALE GENOMIC DNA]</scope>
    <source>
        <strain evidence="16 17">LMG 25704</strain>
    </source>
</reference>
<accession>A0A6N6RJZ4</accession>
<feature type="domain" description="Penicillin-binding protein transpeptidase" evidence="13">
    <location>
        <begin position="310"/>
        <end position="540"/>
    </location>
</feature>
<evidence type="ECO:0000259" key="14">
    <source>
        <dbReference type="Pfam" id="PF00912"/>
    </source>
</evidence>
<feature type="domain" description="Glycosyl transferase family 51" evidence="14">
    <location>
        <begin position="72"/>
        <end position="231"/>
    </location>
</feature>
<dbReference type="AlphaFoldDB" id="A0A6N6RJZ4"/>
<keyword evidence="12" id="KW-1133">Transmembrane helix</keyword>
<evidence type="ECO:0000256" key="6">
    <source>
        <dbReference type="ARBA" id="ARBA00022676"/>
    </source>
</evidence>
<evidence type="ECO:0000256" key="1">
    <source>
        <dbReference type="ARBA" id="ARBA00004752"/>
    </source>
</evidence>
<dbReference type="InterPro" id="IPR001460">
    <property type="entry name" value="PCN-bd_Tpept"/>
</dbReference>
<evidence type="ECO:0000256" key="5">
    <source>
        <dbReference type="ARBA" id="ARBA00022670"/>
    </source>
</evidence>
<evidence type="ECO:0000256" key="10">
    <source>
        <dbReference type="ARBA" id="ARBA00044770"/>
    </source>
</evidence>
<dbReference type="InterPro" id="IPR050396">
    <property type="entry name" value="Glycosyltr_51/Transpeptidase"/>
</dbReference>
<dbReference type="Gene3D" id="3.40.710.10">
    <property type="entry name" value="DD-peptidase/beta-lactamase superfamily"/>
    <property type="match status" value="1"/>
</dbReference>
<dbReference type="InterPro" id="IPR009647">
    <property type="entry name" value="PBP_C"/>
</dbReference>
<comment type="similarity">
    <text evidence="2">In the C-terminal section; belongs to the transpeptidase family.</text>
</comment>
<dbReference type="RefSeq" id="WP_151665772.1">
    <property type="nucleotide sequence ID" value="NZ_WBVO01000001.1"/>
</dbReference>
<keyword evidence="12" id="KW-0812">Transmembrane</keyword>
<keyword evidence="8" id="KW-0378">Hydrolase</keyword>
<keyword evidence="12" id="KW-0472">Membrane</keyword>
<dbReference type="Gene3D" id="1.10.3810.10">
    <property type="entry name" value="Biosynthetic peptidoglycan transglycosylase-like"/>
    <property type="match status" value="1"/>
</dbReference>
<dbReference type="GO" id="GO:0030288">
    <property type="term" value="C:outer membrane-bounded periplasmic space"/>
    <property type="evidence" value="ECO:0007669"/>
    <property type="project" value="TreeGrafter"/>
</dbReference>
<evidence type="ECO:0000259" key="13">
    <source>
        <dbReference type="Pfam" id="PF00905"/>
    </source>
</evidence>
<evidence type="ECO:0000313" key="16">
    <source>
        <dbReference type="EMBL" id="KAB2814191.1"/>
    </source>
</evidence>
<proteinExistence type="inferred from homology"/>
<evidence type="ECO:0000259" key="15">
    <source>
        <dbReference type="Pfam" id="PF06832"/>
    </source>
</evidence>
<dbReference type="GO" id="GO:0009252">
    <property type="term" value="P:peptidoglycan biosynthetic process"/>
    <property type="evidence" value="ECO:0007669"/>
    <property type="project" value="InterPro"/>
</dbReference>
<keyword evidence="6" id="KW-0328">Glycosyltransferase</keyword>
<dbReference type="InterPro" id="IPR001264">
    <property type="entry name" value="Glyco_trans_51"/>
</dbReference>
<protein>
    <recommendedName>
        <fullName evidence="10">peptidoglycan glycosyltransferase</fullName>
        <ecNumber evidence="10">2.4.99.28</ecNumber>
    </recommendedName>
</protein>
<dbReference type="EMBL" id="WBVO01000001">
    <property type="protein sequence ID" value="KAB2814191.1"/>
    <property type="molecule type" value="Genomic_DNA"/>
</dbReference>
<dbReference type="NCBIfam" id="TIGR02073">
    <property type="entry name" value="PBP_1c"/>
    <property type="match status" value="1"/>
</dbReference>
<dbReference type="GO" id="GO:0008658">
    <property type="term" value="F:penicillin binding"/>
    <property type="evidence" value="ECO:0007669"/>
    <property type="project" value="InterPro"/>
</dbReference>
<comment type="catalytic activity">
    <reaction evidence="11">
        <text>[GlcNAc-(1-&gt;4)-Mur2Ac(oyl-L-Ala-gamma-D-Glu-L-Lys-D-Ala-D-Ala)](n)-di-trans,octa-cis-undecaprenyl diphosphate + beta-D-GlcNAc-(1-&gt;4)-Mur2Ac(oyl-L-Ala-gamma-D-Glu-L-Lys-D-Ala-D-Ala)-di-trans,octa-cis-undecaprenyl diphosphate = [GlcNAc-(1-&gt;4)-Mur2Ac(oyl-L-Ala-gamma-D-Glu-L-Lys-D-Ala-D-Ala)](n+1)-di-trans,octa-cis-undecaprenyl diphosphate + di-trans,octa-cis-undecaprenyl diphosphate + H(+)</text>
        <dbReference type="Rhea" id="RHEA:23708"/>
        <dbReference type="Rhea" id="RHEA-COMP:9602"/>
        <dbReference type="Rhea" id="RHEA-COMP:9603"/>
        <dbReference type="ChEBI" id="CHEBI:15378"/>
        <dbReference type="ChEBI" id="CHEBI:58405"/>
        <dbReference type="ChEBI" id="CHEBI:60033"/>
        <dbReference type="ChEBI" id="CHEBI:78435"/>
        <dbReference type="EC" id="2.4.99.28"/>
    </reaction>
</comment>
<name>A0A6N6RJZ4_9FLAO</name>
<dbReference type="Pfam" id="PF06832">
    <property type="entry name" value="BiPBP_C"/>
    <property type="match status" value="1"/>
</dbReference>
<dbReference type="OrthoDB" id="9766909at2"/>
<dbReference type="PANTHER" id="PTHR32282:SF15">
    <property type="entry name" value="PENICILLIN-BINDING PROTEIN 1C"/>
    <property type="match status" value="1"/>
</dbReference>
<dbReference type="Proteomes" id="UP000468650">
    <property type="component" value="Unassembled WGS sequence"/>
</dbReference>
<dbReference type="Pfam" id="PF00912">
    <property type="entry name" value="Transgly"/>
    <property type="match status" value="1"/>
</dbReference>
<comment type="caution">
    <text evidence="16">The sequence shown here is derived from an EMBL/GenBank/DDBJ whole genome shotgun (WGS) entry which is preliminary data.</text>
</comment>
<comment type="pathway">
    <text evidence="1">Cell wall biogenesis; peptidoglycan biosynthesis.</text>
</comment>
<keyword evidence="5" id="KW-0645">Protease</keyword>
<gene>
    <name evidence="16" type="primary">pbpC</name>
    <name evidence="16" type="ORF">F8C67_00235</name>
</gene>
<dbReference type="InterPro" id="IPR012338">
    <property type="entry name" value="Beta-lactam/transpept-like"/>
</dbReference>
<keyword evidence="7" id="KW-0808">Transferase</keyword>
<sequence>MGRGRERIKKGWGRFYRAARPYIFGGGILLTIWWYFSIPKTLFDTPYATVTESVEGKLLGARIAFDGQWRFPPPDSIPEKFAKCIIAFEDENFRYHPGVDPFALVRAIYQNASSGKVISGASTISMQVIRLSRGNPSRTYWEKITEMLRATRLEAEYSKDEILSMYASHAPFGGNVVGLDAASWRYYHRPAYMLTWAESAALAVLPNDPSEIRPDRNRDAYLAKRNRLLWRLVELEHIDSTTCHLSLREPLPDVPYALPDHAHHLTERQRRERPGTRVKTAIVYDWQVSVQEIVDRQARAWRQNKVDNAAALVMDVETGQVVCYVGNTTSDESESHEVDMLVHPRSTGSILKPLLYSEAMQLGLITPYALLADIPTRIGDFTPKNFDNRFRGAVKVSTALQTSMNIPAVRMLREVGVPYFKERLYSMGMTDLVYSADHYGLSLILGGAEVRPVQIAESYRRWMHYFYQNRTESNVWNEEIASEFNFQADPESVYKTLQMMEGVARPAAWRRFGEAQGRRIAWKTGTSYGFRDAWAVGTDGKWIVVAWTGNATSEGRPGVIGVETSAPMFFRIMSELPAGEFPEEPLDEIKEVWICSESGYKAQANCANQVKTYTGSMGVKPCPYCENIYLNELGLRVNPACSNSYIDTSWMILPPGMAWYAVHSGQDYTPIPNWAPECNVVQEETLEWIYPESSGEVVRRTRDFDGDVGAVILEAGHRTPGTTIYWSVDGVYLAETSSEHRIKAELTPGSHELTITDENGNTATVKVTVLD</sequence>
<dbReference type="GO" id="GO:0004180">
    <property type="term" value="F:carboxypeptidase activity"/>
    <property type="evidence" value="ECO:0007669"/>
    <property type="project" value="UniProtKB-KW"/>
</dbReference>
<evidence type="ECO:0000256" key="4">
    <source>
        <dbReference type="ARBA" id="ARBA00022645"/>
    </source>
</evidence>
<dbReference type="SUPFAM" id="SSF53955">
    <property type="entry name" value="Lysozyme-like"/>
    <property type="match status" value="1"/>
</dbReference>
<dbReference type="InterPro" id="IPR011815">
    <property type="entry name" value="PBP_1c"/>
</dbReference>
<keyword evidence="17" id="KW-1185">Reference proteome</keyword>
<feature type="domain" description="Penicillin-binding C-terminal" evidence="15">
    <location>
        <begin position="676"/>
        <end position="767"/>
    </location>
</feature>